<dbReference type="Pfam" id="PF11167">
    <property type="entry name" value="DUF2953"/>
    <property type="match status" value="1"/>
</dbReference>
<name>A0A1H7HXW8_9EURY</name>
<proteinExistence type="predicted"/>
<keyword evidence="1" id="KW-0812">Transmembrane</keyword>
<evidence type="ECO:0008006" key="4">
    <source>
        <dbReference type="Google" id="ProtNLM"/>
    </source>
</evidence>
<keyword evidence="1" id="KW-0472">Membrane</keyword>
<dbReference type="RefSeq" id="WP_069574297.1">
    <property type="nucleotide sequence ID" value="NZ_JBANCJ010000007.1"/>
</dbReference>
<dbReference type="STRING" id="190974.SAMN05216439_1097"/>
<accession>A0A1H7HXW8</accession>
<evidence type="ECO:0000313" key="3">
    <source>
        <dbReference type="Proteomes" id="UP000199506"/>
    </source>
</evidence>
<keyword evidence="1" id="KW-1133">Transmembrane helix</keyword>
<feature type="transmembrane region" description="Helical" evidence="1">
    <location>
        <begin position="6"/>
        <end position="24"/>
    </location>
</feature>
<dbReference type="EMBL" id="FOAK01000003">
    <property type="protein sequence ID" value="SEK55203.1"/>
    <property type="molecule type" value="Genomic_DNA"/>
</dbReference>
<dbReference type="AlphaFoldDB" id="A0A1H7HXW8"/>
<gene>
    <name evidence="2" type="ORF">SAMN05216439_1097</name>
</gene>
<protein>
    <recommendedName>
        <fullName evidence="4">DUF2953 domain-containing protein</fullName>
    </recommendedName>
</protein>
<reference evidence="2 3" key="1">
    <citation type="submission" date="2016-10" db="EMBL/GenBank/DDBJ databases">
        <authorList>
            <person name="de Groot N.N."/>
        </authorList>
    </citation>
    <scope>NUCLEOTIDE SEQUENCE [LARGE SCALE GENOMIC DNA]</scope>
    <source>
        <strain evidence="2 3">DSM 11978</strain>
    </source>
</reference>
<sequence length="185" mass="21394">MIILIIFFSIIVLLYFGVKISLIYDKTDSKLEGCLQISILRKIKIYTLNLSSLNKDKKNDENEKKTNNDIKQLFKLLKPCFGPFKLFLKSFMKCIKVQNLENHLIFGMDSYTDTAKYIGYIWSFIIIINSSHKNAKLSAEPSFNGIVFDVNGINELEINILKLIPPVLRLISKKEVRTLIKEVKK</sequence>
<evidence type="ECO:0000313" key="2">
    <source>
        <dbReference type="EMBL" id="SEK55203.1"/>
    </source>
</evidence>
<evidence type="ECO:0000256" key="1">
    <source>
        <dbReference type="SAM" id="Phobius"/>
    </source>
</evidence>
<dbReference type="InterPro" id="IPR021338">
    <property type="entry name" value="DUF2953"/>
</dbReference>
<organism evidence="2 3">
    <name type="scientific">Methanobrevibacter gottschalkii</name>
    <dbReference type="NCBI Taxonomy" id="190974"/>
    <lineage>
        <taxon>Archaea</taxon>
        <taxon>Methanobacteriati</taxon>
        <taxon>Methanobacteriota</taxon>
        <taxon>Methanomada group</taxon>
        <taxon>Methanobacteria</taxon>
        <taxon>Methanobacteriales</taxon>
        <taxon>Methanobacteriaceae</taxon>
        <taxon>Methanobrevibacter</taxon>
    </lineage>
</organism>
<dbReference type="Proteomes" id="UP000199506">
    <property type="component" value="Unassembled WGS sequence"/>
</dbReference>